<reference evidence="3" key="1">
    <citation type="journal article" date="2023" name="Int. J. Syst. Evol. Microbiol.">
        <title>Claveliimonas bilis gen. nov., sp. nov., deoxycholic acid-producing bacteria isolated from human faeces, and reclassification of Sellimonas monacensis Zenner et al. 2021 as Claveliimonas monacensis comb. nov.</title>
        <authorList>
            <person name="Hisatomi A."/>
            <person name="Kastawa N.W.E.P.G."/>
            <person name="Song I."/>
            <person name="Ohkuma M."/>
            <person name="Fukiya S."/>
            <person name="Sakamoto M."/>
        </authorList>
    </citation>
    <scope>NUCLEOTIDE SEQUENCE [LARGE SCALE GENOMIC DNA]</scope>
    <source>
        <strain evidence="3">12BBH14</strain>
    </source>
</reference>
<gene>
    <name evidence="2" type="ORF">Lac1_27440</name>
</gene>
<evidence type="ECO:0008006" key="4">
    <source>
        <dbReference type="Google" id="ProtNLM"/>
    </source>
</evidence>
<keyword evidence="1" id="KW-0175">Coiled coil</keyword>
<evidence type="ECO:0000256" key="1">
    <source>
        <dbReference type="SAM" id="Coils"/>
    </source>
</evidence>
<protein>
    <recommendedName>
        <fullName evidence="4">DUF2383 domain-containing protein</fullName>
    </recommendedName>
</protein>
<organism evidence="2 3">
    <name type="scientific">Claveliimonas bilis</name>
    <dbReference type="NCBI Taxonomy" id="3028070"/>
    <lineage>
        <taxon>Bacteria</taxon>
        <taxon>Bacillati</taxon>
        <taxon>Bacillota</taxon>
        <taxon>Clostridia</taxon>
        <taxon>Lachnospirales</taxon>
        <taxon>Lachnospiraceae</taxon>
        <taxon>Claveliimonas</taxon>
    </lineage>
</organism>
<feature type="coiled-coil region" evidence="1">
    <location>
        <begin position="32"/>
        <end position="59"/>
    </location>
</feature>
<name>A0ABM8I8Y9_9FIRM</name>
<proteinExistence type="predicted"/>
<sequence length="143" mass="16022">MEVCTEKLLEECSQGCKMAINSINQIQEHIENDRLSDVVSRYKKKHRELEKEAAALLEAEGKAEPSVKAAASAMSWITTNVKLMMDEGSGQIAKLLIDGCNMGVQGITENIHKYKEASKESKSLAQKLVKLEEDMMKDMKEFL</sequence>
<dbReference type="Proteomes" id="UP001305815">
    <property type="component" value="Chromosome"/>
</dbReference>
<dbReference type="EMBL" id="AP027742">
    <property type="protein sequence ID" value="BDZ78561.1"/>
    <property type="molecule type" value="Genomic_DNA"/>
</dbReference>
<evidence type="ECO:0000313" key="3">
    <source>
        <dbReference type="Proteomes" id="UP001305815"/>
    </source>
</evidence>
<accession>A0ABM8I8Y9</accession>
<evidence type="ECO:0000313" key="2">
    <source>
        <dbReference type="EMBL" id="BDZ78561.1"/>
    </source>
</evidence>
<keyword evidence="3" id="KW-1185">Reference proteome</keyword>